<name>A0A7I8VYG8_9ANNE</name>
<keyword evidence="1" id="KW-0812">Transmembrane</keyword>
<dbReference type="PANTHER" id="PTHR10357:SF179">
    <property type="entry name" value="NEUTRAL AND BASIC AMINO ACID TRANSPORT PROTEIN RBAT"/>
    <property type="match status" value="1"/>
</dbReference>
<dbReference type="Pfam" id="PF16028">
    <property type="entry name" value="SLC3A2_N"/>
    <property type="match status" value="1"/>
</dbReference>
<feature type="domain" description="Glycosyl hydrolase family 13 catalytic" evidence="2">
    <location>
        <begin position="138"/>
        <end position="508"/>
    </location>
</feature>
<evidence type="ECO:0000256" key="1">
    <source>
        <dbReference type="SAM" id="Phobius"/>
    </source>
</evidence>
<dbReference type="SUPFAM" id="SSF51445">
    <property type="entry name" value="(Trans)glycosidases"/>
    <property type="match status" value="1"/>
</dbReference>
<gene>
    <name evidence="3" type="ORF">DGYR_LOCUS7778</name>
</gene>
<organism evidence="3 4">
    <name type="scientific">Dimorphilus gyrociliatus</name>
    <dbReference type="NCBI Taxonomy" id="2664684"/>
    <lineage>
        <taxon>Eukaryota</taxon>
        <taxon>Metazoa</taxon>
        <taxon>Spiralia</taxon>
        <taxon>Lophotrochozoa</taxon>
        <taxon>Annelida</taxon>
        <taxon>Polychaeta</taxon>
        <taxon>Polychaeta incertae sedis</taxon>
        <taxon>Dinophilidae</taxon>
        <taxon>Dimorphilus</taxon>
    </lineage>
</organism>
<dbReference type="InterPro" id="IPR017853">
    <property type="entry name" value="GH"/>
</dbReference>
<dbReference type="EMBL" id="CAJFCJ010000010">
    <property type="protein sequence ID" value="CAD5119557.1"/>
    <property type="molecule type" value="Genomic_DNA"/>
</dbReference>
<dbReference type="PANTHER" id="PTHR10357">
    <property type="entry name" value="ALPHA-AMYLASE FAMILY MEMBER"/>
    <property type="match status" value="1"/>
</dbReference>
<protein>
    <submittedName>
        <fullName evidence="3">DgyrCDS8156</fullName>
    </submittedName>
</protein>
<dbReference type="InterPro" id="IPR031984">
    <property type="entry name" value="SLC3A2_N"/>
</dbReference>
<keyword evidence="1" id="KW-1133">Transmembrane helix</keyword>
<accession>A0A7I8VYG8</accession>
<feature type="transmembrane region" description="Helical" evidence="1">
    <location>
        <begin position="95"/>
        <end position="119"/>
    </location>
</feature>
<dbReference type="OrthoDB" id="1740265at2759"/>
<dbReference type="InterPro" id="IPR045857">
    <property type="entry name" value="O16G_dom_2"/>
</dbReference>
<dbReference type="Gene3D" id="3.90.400.10">
    <property type="entry name" value="Oligo-1,6-glucosidase, Domain 2"/>
    <property type="match status" value="1"/>
</dbReference>
<sequence>MENNPQNITTVKVSSANSQDNLTVDGKVNETKFGIENPAFNDRLDHQNDVKEETVIGFNEPKSMERLAPEKPYAGMNKEDLLYFSQTNFWIRLRYVVLAIMGLAWLGLLAAIIALTIVWPRCKKEPTTEWWQSSRIYSIYVPTFYDSDNDGIGDLKGIENKLDYIKDLHVSAIHLSALYESGVGNVDQGYEIVDHKAIWNNLGTLSDFDSLVNASHANGLKVIVDLVPGHTSTSHNWFVQSSNAVPEYENYYIWRDCAPPNLPNNWKSVYGGPAWTQAGTRNQCYLHQLSNSQAQLNLRIKKVRDSIEDIMDFWLNRGVDGFKVIHSTFLYVDNEYRDEPNANNGLKYDSLNHIYTRAQPEVYNLISEWRYKLDERYGQNSRKILMTDADENVAKLKEYYNYLGRNGSQVPMNFPFTKLADSCDGLCVTTNVRLWTQNTPTDCFPNWLTGTQDISRLKSRSPANSKAYNILKMTLPGISINYYGEEIGMVDGTNSNVDPTPLRRDKFRTPMQWDSRVLNNGFSNASNLYIPALSTNISVATSRSDLNAFKSVTKLKMDAFSLQFGTFEILPNLQQNLFGFLRRFNGKDSFLVVANFGRTQTTENLSNKHERIPSEANVVANIGQESSYPIDDDKDIKLKSVSIKPGEAIVFKWDYERSMKDKKDK</sequence>
<dbReference type="GO" id="GO:0005975">
    <property type="term" value="P:carbohydrate metabolic process"/>
    <property type="evidence" value="ECO:0007669"/>
    <property type="project" value="InterPro"/>
</dbReference>
<dbReference type="Gene3D" id="3.20.20.80">
    <property type="entry name" value="Glycosidases"/>
    <property type="match status" value="1"/>
</dbReference>
<evidence type="ECO:0000259" key="2">
    <source>
        <dbReference type="SMART" id="SM00642"/>
    </source>
</evidence>
<reference evidence="3 4" key="1">
    <citation type="submission" date="2020-08" db="EMBL/GenBank/DDBJ databases">
        <authorList>
            <person name="Hejnol A."/>
        </authorList>
    </citation>
    <scope>NUCLEOTIDE SEQUENCE [LARGE SCALE GENOMIC DNA]</scope>
</reference>
<dbReference type="SMART" id="SM00642">
    <property type="entry name" value="Aamy"/>
    <property type="match status" value="1"/>
</dbReference>
<keyword evidence="1" id="KW-0472">Membrane</keyword>
<proteinExistence type="predicted"/>
<dbReference type="InterPro" id="IPR006047">
    <property type="entry name" value="GH13_cat_dom"/>
</dbReference>
<evidence type="ECO:0000313" key="4">
    <source>
        <dbReference type="Proteomes" id="UP000549394"/>
    </source>
</evidence>
<evidence type="ECO:0000313" key="3">
    <source>
        <dbReference type="EMBL" id="CAD5119557.1"/>
    </source>
</evidence>
<comment type="caution">
    <text evidence="3">The sequence shown here is derived from an EMBL/GenBank/DDBJ whole genome shotgun (WGS) entry which is preliminary data.</text>
</comment>
<dbReference type="Pfam" id="PF00128">
    <property type="entry name" value="Alpha-amylase"/>
    <property type="match status" value="1"/>
</dbReference>
<dbReference type="Gene3D" id="2.60.40.1180">
    <property type="entry name" value="Golgi alpha-mannosidase II"/>
    <property type="match status" value="1"/>
</dbReference>
<keyword evidence="4" id="KW-1185">Reference proteome</keyword>
<dbReference type="Proteomes" id="UP000549394">
    <property type="component" value="Unassembled WGS sequence"/>
</dbReference>
<dbReference type="AlphaFoldDB" id="A0A7I8VYG8"/>
<dbReference type="InterPro" id="IPR013780">
    <property type="entry name" value="Glyco_hydro_b"/>
</dbReference>